<keyword evidence="3" id="KW-1185">Reference proteome</keyword>
<organism evidence="3 4">
    <name type="scientific">Durio zibethinus</name>
    <name type="common">Durian</name>
    <dbReference type="NCBI Taxonomy" id="66656"/>
    <lineage>
        <taxon>Eukaryota</taxon>
        <taxon>Viridiplantae</taxon>
        <taxon>Streptophyta</taxon>
        <taxon>Embryophyta</taxon>
        <taxon>Tracheophyta</taxon>
        <taxon>Spermatophyta</taxon>
        <taxon>Magnoliopsida</taxon>
        <taxon>eudicotyledons</taxon>
        <taxon>Gunneridae</taxon>
        <taxon>Pentapetalae</taxon>
        <taxon>rosids</taxon>
        <taxon>malvids</taxon>
        <taxon>Malvales</taxon>
        <taxon>Malvaceae</taxon>
        <taxon>Helicteroideae</taxon>
        <taxon>Durio</taxon>
    </lineage>
</organism>
<evidence type="ECO:0000313" key="4">
    <source>
        <dbReference type="RefSeq" id="XP_022772469.1"/>
    </source>
</evidence>
<gene>
    <name evidence="4" type="primary">LOC111315145</name>
</gene>
<name>A0A6P6B5M8_DURZI</name>
<accession>A0A6P6B5M8</accession>
<dbReference type="KEGG" id="dzi:111315145"/>
<dbReference type="Gene3D" id="1.25.40.420">
    <property type="match status" value="1"/>
</dbReference>
<dbReference type="RefSeq" id="XP_022772469.1">
    <property type="nucleotide sequence ID" value="XM_022916734.1"/>
</dbReference>
<proteinExistence type="predicted"/>
<dbReference type="GO" id="GO:0016567">
    <property type="term" value="P:protein ubiquitination"/>
    <property type="evidence" value="ECO:0007669"/>
    <property type="project" value="UniProtKB-UniPathway"/>
</dbReference>
<dbReference type="PROSITE" id="PS50097">
    <property type="entry name" value="BTB"/>
    <property type="match status" value="1"/>
</dbReference>
<dbReference type="SMART" id="SM00225">
    <property type="entry name" value="BTB"/>
    <property type="match status" value="1"/>
</dbReference>
<dbReference type="UniPathway" id="UPA00143"/>
<reference evidence="4" key="1">
    <citation type="submission" date="2025-08" db="UniProtKB">
        <authorList>
            <consortium name="RefSeq"/>
        </authorList>
    </citation>
    <scope>IDENTIFICATION</scope>
    <source>
        <tissue evidence="4">Fruit stalk</tissue>
    </source>
</reference>
<dbReference type="Proteomes" id="UP000515121">
    <property type="component" value="Unplaced"/>
</dbReference>
<evidence type="ECO:0000259" key="2">
    <source>
        <dbReference type="PROSITE" id="PS50097"/>
    </source>
</evidence>
<evidence type="ECO:0000256" key="1">
    <source>
        <dbReference type="ARBA" id="ARBA00004906"/>
    </source>
</evidence>
<evidence type="ECO:0000313" key="3">
    <source>
        <dbReference type="Proteomes" id="UP000515121"/>
    </source>
</evidence>
<dbReference type="OrthoDB" id="6359816at2759"/>
<dbReference type="PANTHER" id="PTHR24413">
    <property type="entry name" value="SPECKLE-TYPE POZ PROTEIN"/>
    <property type="match status" value="1"/>
</dbReference>
<dbReference type="SUPFAM" id="SSF54695">
    <property type="entry name" value="POZ domain"/>
    <property type="match status" value="1"/>
</dbReference>
<dbReference type="InterPro" id="IPR011333">
    <property type="entry name" value="SKP1/BTB/POZ_sf"/>
</dbReference>
<sequence length="248" mass="28985">MWGRPYDETNMVFSCMLCRRRERERCICENCYVRIMNQHNREINDLKAKVAFLSFWYPPNDDDAHHDSTHPALFFPDVMLVTSCSDDFSGSPPDPIHAHKAILADRSPVFKEMFENEMKESKTGTIKINDASNDAVRAFVNYMYTAEALVDENMGCALLVLAEKYMVKHLKDYCEKFLSTKLNWENSLNRYAFAHHNNAKLLLESALRIILNNMNMLTQREEYKEFVEKDPLLVVEIYEAYLSKLLND</sequence>
<dbReference type="GeneID" id="111315145"/>
<protein>
    <submittedName>
        <fullName evidence="4">BTB/POZ domain-containing protein At4g08455-like</fullName>
    </submittedName>
</protein>
<dbReference type="Gene3D" id="3.30.710.10">
    <property type="entry name" value="Potassium Channel Kv1.1, Chain A"/>
    <property type="match status" value="1"/>
</dbReference>
<dbReference type="InterPro" id="IPR000210">
    <property type="entry name" value="BTB/POZ_dom"/>
</dbReference>
<dbReference type="Pfam" id="PF00651">
    <property type="entry name" value="BTB"/>
    <property type="match status" value="1"/>
</dbReference>
<dbReference type="AlphaFoldDB" id="A0A6P6B5M8"/>
<dbReference type="CDD" id="cd18186">
    <property type="entry name" value="BTB_POZ_ZBTB_KLHL-like"/>
    <property type="match status" value="1"/>
</dbReference>
<comment type="pathway">
    <text evidence="1">Protein modification; protein ubiquitination.</text>
</comment>
<feature type="domain" description="BTB" evidence="2">
    <location>
        <begin position="76"/>
        <end position="152"/>
    </location>
</feature>